<accession>A0A8S1MU07</accession>
<sequence length="335" mass="40190">MVELERMDLELIEKEFGELFIEETGPLTLAERIMKIIKDFQIDFSLNIINNKNLSQHQLNIEREKYEILQSELRKIKYSENCEEVEQLKLIISQIQIIVKLLKASSNQDLQFFQMPLIETVKDLKEKFYEFKTKYDDQNNRDGDLNKLNNENVEDENNAQNKIRTKLSIIINILQFLLIKIRQEKQKWAQLVENVKLFTKSLDVSQQYYLQMYTNFQSFFSKHIENIKESLCTNANLEQQEKESIKEYFSRIQIDTLQSEKQSDNNNSQSTNIVDFLYKLMAEAKETLKISNWEFYKIQFNQDYLVQSTKKIYLKENDEEYEVKSNQQYQFSIDQ</sequence>
<protein>
    <submittedName>
        <fullName evidence="1">Uncharacterized protein</fullName>
    </submittedName>
</protein>
<gene>
    <name evidence="1" type="ORF">PPRIM_AZ9-3.1.T0640004</name>
</gene>
<keyword evidence="2" id="KW-1185">Reference proteome</keyword>
<dbReference type="Proteomes" id="UP000688137">
    <property type="component" value="Unassembled WGS sequence"/>
</dbReference>
<reference evidence="1" key="1">
    <citation type="submission" date="2021-01" db="EMBL/GenBank/DDBJ databases">
        <authorList>
            <consortium name="Genoscope - CEA"/>
            <person name="William W."/>
        </authorList>
    </citation>
    <scope>NUCLEOTIDE SEQUENCE</scope>
</reference>
<organism evidence="1 2">
    <name type="scientific">Paramecium primaurelia</name>
    <dbReference type="NCBI Taxonomy" id="5886"/>
    <lineage>
        <taxon>Eukaryota</taxon>
        <taxon>Sar</taxon>
        <taxon>Alveolata</taxon>
        <taxon>Ciliophora</taxon>
        <taxon>Intramacronucleata</taxon>
        <taxon>Oligohymenophorea</taxon>
        <taxon>Peniculida</taxon>
        <taxon>Parameciidae</taxon>
        <taxon>Paramecium</taxon>
    </lineage>
</organism>
<comment type="caution">
    <text evidence="1">The sequence shown here is derived from an EMBL/GenBank/DDBJ whole genome shotgun (WGS) entry which is preliminary data.</text>
</comment>
<dbReference type="AlphaFoldDB" id="A0A8S1MU07"/>
<name>A0A8S1MU07_PARPR</name>
<evidence type="ECO:0000313" key="1">
    <source>
        <dbReference type="EMBL" id="CAD8080533.1"/>
    </source>
</evidence>
<proteinExistence type="predicted"/>
<dbReference type="EMBL" id="CAJJDM010000066">
    <property type="protein sequence ID" value="CAD8080533.1"/>
    <property type="molecule type" value="Genomic_DNA"/>
</dbReference>
<evidence type="ECO:0000313" key="2">
    <source>
        <dbReference type="Proteomes" id="UP000688137"/>
    </source>
</evidence>